<sequence length="98" mass="11623">MPKQSREFRTSESEGHVRQYGRWCSGSYKTEGQRLPGTACDYQFINGNHSHTKGKFYSPQYPSSYPKNSRCTYRFRAKSRERIRIVFEELNFQKGDVR</sequence>
<feature type="domain" description="CUB" evidence="3">
    <location>
        <begin position="24"/>
        <end position="98"/>
    </location>
</feature>
<dbReference type="PANTHER" id="PTHR47537:SF2">
    <property type="entry name" value="CUBILIN"/>
    <property type="match status" value="1"/>
</dbReference>
<organism evidence="4 5">
    <name type="scientific">Apolygus lucorum</name>
    <name type="common">Small green plant bug</name>
    <name type="synonym">Lygocoris lucorum</name>
    <dbReference type="NCBI Taxonomy" id="248454"/>
    <lineage>
        <taxon>Eukaryota</taxon>
        <taxon>Metazoa</taxon>
        <taxon>Ecdysozoa</taxon>
        <taxon>Arthropoda</taxon>
        <taxon>Hexapoda</taxon>
        <taxon>Insecta</taxon>
        <taxon>Pterygota</taxon>
        <taxon>Neoptera</taxon>
        <taxon>Paraneoptera</taxon>
        <taxon>Hemiptera</taxon>
        <taxon>Heteroptera</taxon>
        <taxon>Panheteroptera</taxon>
        <taxon>Cimicomorpha</taxon>
        <taxon>Miridae</taxon>
        <taxon>Mirini</taxon>
        <taxon>Apolygus</taxon>
    </lineage>
</organism>
<comment type="caution">
    <text evidence="2">Lacks conserved residue(s) required for the propagation of feature annotation.</text>
</comment>
<dbReference type="Pfam" id="PF00431">
    <property type="entry name" value="CUB"/>
    <property type="match status" value="1"/>
</dbReference>
<dbReference type="EMBL" id="WIXP02000005">
    <property type="protein sequence ID" value="KAF6210315.1"/>
    <property type="molecule type" value="Genomic_DNA"/>
</dbReference>
<dbReference type="Proteomes" id="UP000466442">
    <property type="component" value="Linkage Group LG5"/>
</dbReference>
<dbReference type="Gene3D" id="2.60.120.290">
    <property type="entry name" value="Spermadhesin, CUB domain"/>
    <property type="match status" value="1"/>
</dbReference>
<dbReference type="SUPFAM" id="SSF49854">
    <property type="entry name" value="Spermadhesin, CUB domain"/>
    <property type="match status" value="1"/>
</dbReference>
<gene>
    <name evidence="4" type="ORF">GE061_013419</name>
</gene>
<dbReference type="CDD" id="cd00041">
    <property type="entry name" value="CUB"/>
    <property type="match status" value="1"/>
</dbReference>
<evidence type="ECO:0000313" key="5">
    <source>
        <dbReference type="Proteomes" id="UP000466442"/>
    </source>
</evidence>
<proteinExistence type="predicted"/>
<reference evidence="4" key="1">
    <citation type="journal article" date="2021" name="Mol. Ecol. Resour.">
        <title>Apolygus lucorum genome provides insights into omnivorousness and mesophyll feeding.</title>
        <authorList>
            <person name="Liu Y."/>
            <person name="Liu H."/>
            <person name="Wang H."/>
            <person name="Huang T."/>
            <person name="Liu B."/>
            <person name="Yang B."/>
            <person name="Yin L."/>
            <person name="Li B."/>
            <person name="Zhang Y."/>
            <person name="Zhang S."/>
            <person name="Jiang F."/>
            <person name="Zhang X."/>
            <person name="Ren Y."/>
            <person name="Wang B."/>
            <person name="Wang S."/>
            <person name="Lu Y."/>
            <person name="Wu K."/>
            <person name="Fan W."/>
            <person name="Wang G."/>
        </authorList>
    </citation>
    <scope>NUCLEOTIDE SEQUENCE</scope>
    <source>
        <strain evidence="4">12Hb</strain>
    </source>
</reference>
<keyword evidence="5" id="KW-1185">Reference proteome</keyword>
<dbReference type="InterPro" id="IPR035914">
    <property type="entry name" value="Sperma_CUB_dom_sf"/>
</dbReference>
<evidence type="ECO:0000256" key="2">
    <source>
        <dbReference type="PROSITE-ProRule" id="PRU00059"/>
    </source>
</evidence>
<dbReference type="AlphaFoldDB" id="A0A8S9XRT2"/>
<dbReference type="OrthoDB" id="6369184at2759"/>
<comment type="caution">
    <text evidence="4">The sequence shown here is derived from an EMBL/GenBank/DDBJ whole genome shotgun (WGS) entry which is preliminary data.</text>
</comment>
<evidence type="ECO:0000313" key="4">
    <source>
        <dbReference type="EMBL" id="KAF6210315.1"/>
    </source>
</evidence>
<accession>A0A8S9XRT2</accession>
<evidence type="ECO:0000259" key="3">
    <source>
        <dbReference type="PROSITE" id="PS01180"/>
    </source>
</evidence>
<dbReference type="PROSITE" id="PS01180">
    <property type="entry name" value="CUB"/>
    <property type="match status" value="1"/>
</dbReference>
<dbReference type="InterPro" id="IPR053207">
    <property type="entry name" value="Non-NMDA_GluR_Accessory"/>
</dbReference>
<dbReference type="InterPro" id="IPR000859">
    <property type="entry name" value="CUB_dom"/>
</dbReference>
<evidence type="ECO:0000256" key="1">
    <source>
        <dbReference type="ARBA" id="ARBA00023157"/>
    </source>
</evidence>
<keyword evidence="1" id="KW-1015">Disulfide bond</keyword>
<name>A0A8S9XRT2_APOLU</name>
<dbReference type="GO" id="GO:0005886">
    <property type="term" value="C:plasma membrane"/>
    <property type="evidence" value="ECO:0007669"/>
    <property type="project" value="TreeGrafter"/>
</dbReference>
<protein>
    <recommendedName>
        <fullName evidence="3">CUB domain-containing protein</fullName>
    </recommendedName>
</protein>
<dbReference type="PANTHER" id="PTHR47537">
    <property type="entry name" value="CUBILIN"/>
    <property type="match status" value="1"/>
</dbReference>